<accession>A0ABD3PLN5</accession>
<proteinExistence type="predicted"/>
<feature type="region of interest" description="Disordered" evidence="1">
    <location>
        <begin position="47"/>
        <end position="74"/>
    </location>
</feature>
<dbReference type="Proteomes" id="UP001516023">
    <property type="component" value="Unassembled WGS sequence"/>
</dbReference>
<gene>
    <name evidence="2" type="ORF">HJC23_012684</name>
</gene>
<protein>
    <submittedName>
        <fullName evidence="2">Uncharacterized protein</fullName>
    </submittedName>
</protein>
<name>A0ABD3PLN5_9STRA</name>
<organism evidence="2 3">
    <name type="scientific">Cyclotella cryptica</name>
    <dbReference type="NCBI Taxonomy" id="29204"/>
    <lineage>
        <taxon>Eukaryota</taxon>
        <taxon>Sar</taxon>
        <taxon>Stramenopiles</taxon>
        <taxon>Ochrophyta</taxon>
        <taxon>Bacillariophyta</taxon>
        <taxon>Coscinodiscophyceae</taxon>
        <taxon>Thalassiosirophycidae</taxon>
        <taxon>Stephanodiscales</taxon>
        <taxon>Stephanodiscaceae</taxon>
        <taxon>Cyclotella</taxon>
    </lineage>
</organism>
<reference evidence="2 3" key="1">
    <citation type="journal article" date="2020" name="G3 (Bethesda)">
        <title>Improved Reference Genome for Cyclotella cryptica CCMP332, a Model for Cell Wall Morphogenesis, Salinity Adaptation, and Lipid Production in Diatoms (Bacillariophyta).</title>
        <authorList>
            <person name="Roberts W.R."/>
            <person name="Downey K.M."/>
            <person name="Ruck E.C."/>
            <person name="Traller J.C."/>
            <person name="Alverson A.J."/>
        </authorList>
    </citation>
    <scope>NUCLEOTIDE SEQUENCE [LARGE SCALE GENOMIC DNA]</scope>
    <source>
        <strain evidence="2 3">CCMP332</strain>
    </source>
</reference>
<evidence type="ECO:0000313" key="3">
    <source>
        <dbReference type="Proteomes" id="UP001516023"/>
    </source>
</evidence>
<dbReference type="AlphaFoldDB" id="A0ABD3PLN5"/>
<feature type="compositionally biased region" description="Basic residues" evidence="1">
    <location>
        <begin position="65"/>
        <end position="74"/>
    </location>
</feature>
<evidence type="ECO:0000313" key="2">
    <source>
        <dbReference type="EMBL" id="KAL3788979.1"/>
    </source>
</evidence>
<evidence type="ECO:0000256" key="1">
    <source>
        <dbReference type="SAM" id="MobiDB-lite"/>
    </source>
</evidence>
<dbReference type="EMBL" id="JABMIG020000148">
    <property type="protein sequence ID" value="KAL3788979.1"/>
    <property type="molecule type" value="Genomic_DNA"/>
</dbReference>
<sequence length="74" mass="8100">MLAEKASKVSELPVECTKYPEAVKAASVQRTTTKAAYEGMKGGLAAQANKAKGRESQAQIQRRLTNTRRFTKQS</sequence>
<comment type="caution">
    <text evidence="2">The sequence shown here is derived from an EMBL/GenBank/DDBJ whole genome shotgun (WGS) entry which is preliminary data.</text>
</comment>
<keyword evidence="3" id="KW-1185">Reference proteome</keyword>